<evidence type="ECO:0000313" key="3">
    <source>
        <dbReference type="EMBL" id="TWP49613.1"/>
    </source>
</evidence>
<name>A0A563EQC2_9PSEU</name>
<comment type="caution">
    <text evidence="3">The sequence shown here is derived from an EMBL/GenBank/DDBJ whole genome shotgun (WGS) entry which is preliminary data.</text>
</comment>
<sequence>MDLTPADLTGVCFAGAARQAELMRAGELSSRELVAEHLSRIDRFDPKLNAFRLVFAEQATAQAAEADERRARGEDAPLLGVPIAVKEDLAIEGLPTTKGTNAVRTPAPDDSHVVQRLREAGAVIIGRTRMPELGLWPYTESAWAGPTRNPWSLTHSSGGSSGGSASAVAAGLAAAAIGTDGAGSIRIPSAVSGLFGLKPQRGRVSLYPDREGWTGMVVAGPLARTVADWALVADQIRGSRPGDAHVAHPPRTSFVEAAATEPGALRIGVSLRPWGPGIPIDPEVRTAVLDTATLLGDLGHDVVRLDPPMRDYTAPNLFSARYLNNAYDTRMALELPDNVEARTRQAGELGRRLPRALVRKALSGDRALTAHANRIFTDVDVLLTPALTRPPIRVGEWDGRSTFTALLAASRYTTFLPLWNIVGNPAAAVPAGFSASGLPLAVQLVGRQHDECTLLQVSAQLERARPWADRVPPGFGHTN</sequence>
<feature type="domain" description="Amidase" evidence="2">
    <location>
        <begin position="32"/>
        <end position="455"/>
    </location>
</feature>
<dbReference type="GO" id="GO:0004040">
    <property type="term" value="F:amidase activity"/>
    <property type="evidence" value="ECO:0007669"/>
    <property type="project" value="UniProtKB-EC"/>
</dbReference>
<dbReference type="PANTHER" id="PTHR11895">
    <property type="entry name" value="TRANSAMIDASE"/>
    <property type="match status" value="1"/>
</dbReference>
<dbReference type="Proteomes" id="UP000316639">
    <property type="component" value="Unassembled WGS sequence"/>
</dbReference>
<reference evidence="3 4" key="1">
    <citation type="submission" date="2019-07" db="EMBL/GenBank/DDBJ databases">
        <title>Lentzea xizangensis sp. nov., isolated from Qinghai-Tibetan Plateau Soils.</title>
        <authorList>
            <person name="Huang J."/>
        </authorList>
    </citation>
    <scope>NUCLEOTIDE SEQUENCE [LARGE SCALE GENOMIC DNA]</scope>
    <source>
        <strain evidence="3 4">FXJ1.1311</strain>
    </source>
</reference>
<dbReference type="Gene3D" id="3.90.1300.10">
    <property type="entry name" value="Amidase signature (AS) domain"/>
    <property type="match status" value="1"/>
</dbReference>
<dbReference type="InterPro" id="IPR023631">
    <property type="entry name" value="Amidase_dom"/>
</dbReference>
<dbReference type="Pfam" id="PF01425">
    <property type="entry name" value="Amidase"/>
    <property type="match status" value="1"/>
</dbReference>
<keyword evidence="4" id="KW-1185">Reference proteome</keyword>
<dbReference type="EMBL" id="VOBR01000015">
    <property type="protein sequence ID" value="TWP49613.1"/>
    <property type="molecule type" value="Genomic_DNA"/>
</dbReference>
<evidence type="ECO:0000313" key="4">
    <source>
        <dbReference type="Proteomes" id="UP000316639"/>
    </source>
</evidence>
<evidence type="ECO:0000256" key="1">
    <source>
        <dbReference type="ARBA" id="ARBA00009199"/>
    </source>
</evidence>
<dbReference type="InterPro" id="IPR020556">
    <property type="entry name" value="Amidase_CS"/>
</dbReference>
<evidence type="ECO:0000259" key="2">
    <source>
        <dbReference type="Pfam" id="PF01425"/>
    </source>
</evidence>
<dbReference type="PANTHER" id="PTHR11895:SF7">
    <property type="entry name" value="GLUTAMYL-TRNA(GLN) AMIDOTRANSFERASE SUBUNIT A, MITOCHONDRIAL"/>
    <property type="match status" value="1"/>
</dbReference>
<dbReference type="AlphaFoldDB" id="A0A563EQC2"/>
<dbReference type="SUPFAM" id="SSF75304">
    <property type="entry name" value="Amidase signature (AS) enzymes"/>
    <property type="match status" value="1"/>
</dbReference>
<keyword evidence="3" id="KW-0378">Hydrolase</keyword>
<dbReference type="EC" id="3.5.1.4" evidence="3"/>
<proteinExistence type="inferred from homology"/>
<accession>A0A563EQC2</accession>
<gene>
    <name evidence="3" type="ORF">FKR81_24100</name>
</gene>
<comment type="similarity">
    <text evidence="1">Belongs to the amidase family.</text>
</comment>
<dbReference type="InterPro" id="IPR036928">
    <property type="entry name" value="AS_sf"/>
</dbReference>
<dbReference type="OrthoDB" id="5175573at2"/>
<dbReference type="InterPro" id="IPR000120">
    <property type="entry name" value="Amidase"/>
</dbReference>
<dbReference type="PROSITE" id="PS00571">
    <property type="entry name" value="AMIDASES"/>
    <property type="match status" value="1"/>
</dbReference>
<dbReference type="NCBIfam" id="NF009119">
    <property type="entry name" value="PRK12470.1"/>
    <property type="match status" value="1"/>
</dbReference>
<organism evidence="3 4">
    <name type="scientific">Lentzea tibetensis</name>
    <dbReference type="NCBI Taxonomy" id="2591470"/>
    <lineage>
        <taxon>Bacteria</taxon>
        <taxon>Bacillati</taxon>
        <taxon>Actinomycetota</taxon>
        <taxon>Actinomycetes</taxon>
        <taxon>Pseudonocardiales</taxon>
        <taxon>Pseudonocardiaceae</taxon>
        <taxon>Lentzea</taxon>
    </lineage>
</organism>
<dbReference type="RefSeq" id="WP_146354620.1">
    <property type="nucleotide sequence ID" value="NZ_VOBR01000015.1"/>
</dbReference>
<protein>
    <submittedName>
        <fullName evidence="3">Amidase</fullName>
        <ecNumber evidence="3">3.5.1.4</ecNumber>
    </submittedName>
</protein>